<keyword evidence="4" id="KW-0732">Signal</keyword>
<keyword evidence="2" id="KW-0722">Serine protease inhibitor</keyword>
<dbReference type="EMBL" id="CAJOBZ010000026">
    <property type="protein sequence ID" value="CAF4878734.1"/>
    <property type="molecule type" value="Genomic_DNA"/>
</dbReference>
<reference evidence="6" key="1">
    <citation type="submission" date="2021-02" db="EMBL/GenBank/DDBJ databases">
        <authorList>
            <person name="Steward A R."/>
        </authorList>
    </citation>
    <scope>NUCLEOTIDE SEQUENCE</scope>
</reference>
<dbReference type="AlphaFoldDB" id="A0A821TLZ3"/>
<dbReference type="Proteomes" id="UP000663880">
    <property type="component" value="Unassembled WGS sequence"/>
</dbReference>
<feature type="domain" description="Kazal-like" evidence="5">
    <location>
        <begin position="75"/>
        <end position="111"/>
    </location>
</feature>
<accession>A0A821TLZ3</accession>
<dbReference type="SUPFAM" id="SSF100895">
    <property type="entry name" value="Kazal-type serine protease inhibitors"/>
    <property type="match status" value="5"/>
</dbReference>
<dbReference type="PANTHER" id="PTHR21131:SF0">
    <property type="entry name" value="GEO10195P1-RELATED"/>
    <property type="match status" value="1"/>
</dbReference>
<evidence type="ECO:0000256" key="1">
    <source>
        <dbReference type="ARBA" id="ARBA00022690"/>
    </source>
</evidence>
<evidence type="ECO:0000256" key="4">
    <source>
        <dbReference type="SAM" id="SignalP"/>
    </source>
</evidence>
<keyword evidence="3" id="KW-1015">Disulfide bond</keyword>
<comment type="caution">
    <text evidence="6">The sequence shown here is derived from an EMBL/GenBank/DDBJ whole genome shotgun (WGS) entry which is preliminary data.</text>
</comment>
<dbReference type="OrthoDB" id="126772at2759"/>
<dbReference type="PROSITE" id="PS51465">
    <property type="entry name" value="KAZAL_2"/>
    <property type="match status" value="5"/>
</dbReference>
<dbReference type="SMART" id="SM00280">
    <property type="entry name" value="KAZAL"/>
    <property type="match status" value="5"/>
</dbReference>
<proteinExistence type="predicted"/>
<keyword evidence="1" id="KW-0646">Protease inhibitor</keyword>
<evidence type="ECO:0000259" key="5">
    <source>
        <dbReference type="PROSITE" id="PS51465"/>
    </source>
</evidence>
<dbReference type="InterPro" id="IPR053265">
    <property type="entry name" value="Serpin"/>
</dbReference>
<dbReference type="Pfam" id="PF07648">
    <property type="entry name" value="Kazal_2"/>
    <property type="match status" value="1"/>
</dbReference>
<evidence type="ECO:0000313" key="7">
    <source>
        <dbReference type="Proteomes" id="UP000663880"/>
    </source>
</evidence>
<dbReference type="InterPro" id="IPR036058">
    <property type="entry name" value="Kazal_dom_sf"/>
</dbReference>
<sequence>MNNSVFFLAGVVTIIASCVPISFALPPCVCTRGFSPVCGSDGTTYNNQCMLDCAATKNPDLSLARPGKCDTRAKREEPLLCPCNAIHLPVCGTDGETYANECILDCQKEQTNVEVKYQGPCKVKREEPICACSFDYNPVCGTDGKGQKTYSNQCELECLQRTQAVEFLYEGPCRNKREEIQVAPGPICLCTTDLRPVCANNGLTYDNPCLFDCAKDSSTLEVLRIEHEGICAPKPVVIGEGGPQCSCPKVKEPVCASDGQTYSSECMMNCEAKELTVTRDGPC</sequence>
<dbReference type="Gene3D" id="3.30.60.30">
    <property type="match status" value="5"/>
</dbReference>
<evidence type="ECO:0000256" key="2">
    <source>
        <dbReference type="ARBA" id="ARBA00022900"/>
    </source>
</evidence>
<feature type="signal peptide" evidence="4">
    <location>
        <begin position="1"/>
        <end position="24"/>
    </location>
</feature>
<dbReference type="FunFam" id="3.30.60.30:FF:000067">
    <property type="entry name" value="Thrombin inhibitor rhodniin"/>
    <property type="match status" value="1"/>
</dbReference>
<evidence type="ECO:0000313" key="6">
    <source>
        <dbReference type="EMBL" id="CAF4878734.1"/>
    </source>
</evidence>
<feature type="domain" description="Kazal-like" evidence="5">
    <location>
        <begin position="239"/>
        <end position="283"/>
    </location>
</feature>
<feature type="domain" description="Kazal-like" evidence="5">
    <location>
        <begin position="22"/>
        <end position="71"/>
    </location>
</feature>
<dbReference type="PANTHER" id="PTHR21131">
    <property type="entry name" value="SERINE-TYPE ENDOPEPTIDASE INHIBITOR"/>
    <property type="match status" value="1"/>
</dbReference>
<dbReference type="PROSITE" id="PS00282">
    <property type="entry name" value="KAZAL_1"/>
    <property type="match status" value="3"/>
</dbReference>
<name>A0A821TLZ3_9NEOP</name>
<keyword evidence="7" id="KW-1185">Reference proteome</keyword>
<feature type="chain" id="PRO_5032873658" description="Kazal-like domain-containing protein" evidence="4">
    <location>
        <begin position="25"/>
        <end position="283"/>
    </location>
</feature>
<protein>
    <recommendedName>
        <fullName evidence="5">Kazal-like domain-containing protein</fullName>
    </recommendedName>
</protein>
<gene>
    <name evidence="6" type="ORF">PMACD_LOCUS9417</name>
</gene>
<dbReference type="GO" id="GO:0004867">
    <property type="term" value="F:serine-type endopeptidase inhibitor activity"/>
    <property type="evidence" value="ECO:0007669"/>
    <property type="project" value="UniProtKB-KW"/>
</dbReference>
<feature type="domain" description="Kazal-like" evidence="5">
    <location>
        <begin position="115"/>
        <end position="175"/>
    </location>
</feature>
<dbReference type="Pfam" id="PF00050">
    <property type="entry name" value="Kazal_1"/>
    <property type="match status" value="4"/>
</dbReference>
<evidence type="ECO:0000256" key="3">
    <source>
        <dbReference type="ARBA" id="ARBA00023157"/>
    </source>
</evidence>
<feature type="domain" description="Kazal-like" evidence="5">
    <location>
        <begin position="182"/>
        <end position="233"/>
    </location>
</feature>
<dbReference type="InterPro" id="IPR002350">
    <property type="entry name" value="Kazal_dom"/>
</dbReference>
<organism evidence="6 7">
    <name type="scientific">Pieris macdunnoughi</name>
    <dbReference type="NCBI Taxonomy" id="345717"/>
    <lineage>
        <taxon>Eukaryota</taxon>
        <taxon>Metazoa</taxon>
        <taxon>Ecdysozoa</taxon>
        <taxon>Arthropoda</taxon>
        <taxon>Hexapoda</taxon>
        <taxon>Insecta</taxon>
        <taxon>Pterygota</taxon>
        <taxon>Neoptera</taxon>
        <taxon>Endopterygota</taxon>
        <taxon>Lepidoptera</taxon>
        <taxon>Glossata</taxon>
        <taxon>Ditrysia</taxon>
        <taxon>Papilionoidea</taxon>
        <taxon>Pieridae</taxon>
        <taxon>Pierinae</taxon>
        <taxon>Pieris</taxon>
    </lineage>
</organism>
<dbReference type="CDD" id="cd00104">
    <property type="entry name" value="KAZAL_FS"/>
    <property type="match status" value="3"/>
</dbReference>